<dbReference type="Proteomes" id="UP000256964">
    <property type="component" value="Unassembled WGS sequence"/>
</dbReference>
<evidence type="ECO:0000313" key="3">
    <source>
        <dbReference type="Proteomes" id="UP000256964"/>
    </source>
</evidence>
<organism evidence="2 3">
    <name type="scientific">Lentinus brumalis</name>
    <dbReference type="NCBI Taxonomy" id="2498619"/>
    <lineage>
        <taxon>Eukaryota</taxon>
        <taxon>Fungi</taxon>
        <taxon>Dikarya</taxon>
        <taxon>Basidiomycota</taxon>
        <taxon>Agaricomycotina</taxon>
        <taxon>Agaricomycetes</taxon>
        <taxon>Polyporales</taxon>
        <taxon>Polyporaceae</taxon>
        <taxon>Lentinus</taxon>
    </lineage>
</organism>
<evidence type="ECO:0000256" key="1">
    <source>
        <dbReference type="SAM" id="MobiDB-lite"/>
    </source>
</evidence>
<keyword evidence="3" id="KW-1185">Reference proteome</keyword>
<name>A0A371DLB7_9APHY</name>
<dbReference type="EMBL" id="KZ857387">
    <property type="protein sequence ID" value="RDX53316.1"/>
    <property type="molecule type" value="Genomic_DNA"/>
</dbReference>
<evidence type="ECO:0000313" key="2">
    <source>
        <dbReference type="EMBL" id="RDX53316.1"/>
    </source>
</evidence>
<dbReference type="AlphaFoldDB" id="A0A371DLB7"/>
<accession>A0A371DLB7</accession>
<proteinExistence type="predicted"/>
<gene>
    <name evidence="2" type="ORF">OH76DRAFT_1211581</name>
</gene>
<protein>
    <submittedName>
        <fullName evidence="2">Uncharacterized protein</fullName>
    </submittedName>
</protein>
<feature type="region of interest" description="Disordered" evidence="1">
    <location>
        <begin position="48"/>
        <end position="73"/>
    </location>
</feature>
<reference evidence="2 3" key="1">
    <citation type="journal article" date="2018" name="Biotechnol. Biofuels">
        <title>Integrative visual omics of the white-rot fungus Polyporus brumalis exposes the biotechnological potential of its oxidative enzymes for delignifying raw plant biomass.</title>
        <authorList>
            <person name="Miyauchi S."/>
            <person name="Rancon A."/>
            <person name="Drula E."/>
            <person name="Hage H."/>
            <person name="Chaduli D."/>
            <person name="Favel A."/>
            <person name="Grisel S."/>
            <person name="Henrissat B."/>
            <person name="Herpoel-Gimbert I."/>
            <person name="Ruiz-Duenas F.J."/>
            <person name="Chevret D."/>
            <person name="Hainaut M."/>
            <person name="Lin J."/>
            <person name="Wang M."/>
            <person name="Pangilinan J."/>
            <person name="Lipzen A."/>
            <person name="Lesage-Meessen L."/>
            <person name="Navarro D."/>
            <person name="Riley R."/>
            <person name="Grigoriev I.V."/>
            <person name="Zhou S."/>
            <person name="Raouche S."/>
            <person name="Rosso M.N."/>
        </authorList>
    </citation>
    <scope>NUCLEOTIDE SEQUENCE [LARGE SCALE GENOMIC DNA]</scope>
    <source>
        <strain evidence="2 3">BRFM 1820</strain>
    </source>
</reference>
<sequence length="107" mass="11889">MRFNCACACEVQQRSRLPTRFSRPPPLHRPDRQRDALSTLSSVAGNLDAGSRAWEEQQDCPEPTAGTPPDHPSVRPSAHFLLFVSLPLFALYGRHITRNLACHSPAT</sequence>